<evidence type="ECO:0000313" key="4">
    <source>
        <dbReference type="EMBL" id="HIW94662.1"/>
    </source>
</evidence>
<evidence type="ECO:0000259" key="3">
    <source>
        <dbReference type="Pfam" id="PF07992"/>
    </source>
</evidence>
<dbReference type="PRINTS" id="PR00368">
    <property type="entry name" value="FADPNR"/>
</dbReference>
<protein>
    <submittedName>
        <fullName evidence="4">NAD(P)/FAD-dependent oxidoreductase</fullName>
    </submittedName>
</protein>
<sequence>MAYDIIVVGNGPAGLSAAVQARARGKKVLVVGGAPSDIQLSKAELVRNYLGMPDLSGAEMMERFRDHAQQMGAELRTGRVLGVMPLGNSFLVSIGSEVEEAGAVVLATGVSYGAKIPGEEGFLGRGVSYCATCDGMFYRNKEVVVVGKSAQAPEEANYLQEIGCRVTYVANGPRPAELREDISYHKAARLEVVGEQTVTALKADGEEIPCAGIFLLRSAASPVDLVPGLAADGPYVQVDRNMATSIPGLFAAGDCVGQPLQISKAVGEGMMAGHRASEFVDQQKKA</sequence>
<feature type="domain" description="FAD/NAD(P)-binding" evidence="3">
    <location>
        <begin position="3"/>
        <end position="269"/>
    </location>
</feature>
<dbReference type="InterPro" id="IPR023753">
    <property type="entry name" value="FAD/NAD-binding_dom"/>
</dbReference>
<evidence type="ECO:0000256" key="1">
    <source>
        <dbReference type="ARBA" id="ARBA00022630"/>
    </source>
</evidence>
<name>A0A9D1UNW8_9FIRM</name>
<dbReference type="AlphaFoldDB" id="A0A9D1UNW8"/>
<dbReference type="EMBL" id="DXGA01000194">
    <property type="protein sequence ID" value="HIW94662.1"/>
    <property type="molecule type" value="Genomic_DNA"/>
</dbReference>
<dbReference type="PRINTS" id="PR00469">
    <property type="entry name" value="PNDRDTASEII"/>
</dbReference>
<gene>
    <name evidence="4" type="ORF">H9868_09025</name>
</gene>
<keyword evidence="1" id="KW-0285">Flavoprotein</keyword>
<keyword evidence="2" id="KW-0560">Oxidoreductase</keyword>
<organism evidence="4 5">
    <name type="scientific">Candidatus Flavonifractor merdipullorum</name>
    <dbReference type="NCBI Taxonomy" id="2838590"/>
    <lineage>
        <taxon>Bacteria</taxon>
        <taxon>Bacillati</taxon>
        <taxon>Bacillota</taxon>
        <taxon>Clostridia</taxon>
        <taxon>Eubacteriales</taxon>
        <taxon>Oscillospiraceae</taxon>
        <taxon>Flavonifractor</taxon>
    </lineage>
</organism>
<dbReference type="InterPro" id="IPR050097">
    <property type="entry name" value="Ferredoxin-NADP_redctase_2"/>
</dbReference>
<reference evidence="4" key="2">
    <citation type="submission" date="2021-04" db="EMBL/GenBank/DDBJ databases">
        <authorList>
            <person name="Gilroy R."/>
        </authorList>
    </citation>
    <scope>NUCLEOTIDE SEQUENCE</scope>
    <source>
        <strain evidence="4">ChiGjej6B6-1540</strain>
    </source>
</reference>
<dbReference type="GO" id="GO:0016491">
    <property type="term" value="F:oxidoreductase activity"/>
    <property type="evidence" value="ECO:0007669"/>
    <property type="project" value="UniProtKB-KW"/>
</dbReference>
<reference evidence="4" key="1">
    <citation type="journal article" date="2021" name="PeerJ">
        <title>Extensive microbial diversity within the chicken gut microbiome revealed by metagenomics and culture.</title>
        <authorList>
            <person name="Gilroy R."/>
            <person name="Ravi A."/>
            <person name="Getino M."/>
            <person name="Pursley I."/>
            <person name="Horton D.L."/>
            <person name="Alikhan N.F."/>
            <person name="Baker D."/>
            <person name="Gharbi K."/>
            <person name="Hall N."/>
            <person name="Watson M."/>
            <person name="Adriaenssens E.M."/>
            <person name="Foster-Nyarko E."/>
            <person name="Jarju S."/>
            <person name="Secka A."/>
            <person name="Antonio M."/>
            <person name="Oren A."/>
            <person name="Chaudhuri R.R."/>
            <person name="La Ragione R."/>
            <person name="Hildebrand F."/>
            <person name="Pallen M.J."/>
        </authorList>
    </citation>
    <scope>NUCLEOTIDE SEQUENCE</scope>
    <source>
        <strain evidence="4">ChiGjej6B6-1540</strain>
    </source>
</reference>
<comment type="caution">
    <text evidence="4">The sequence shown here is derived from an EMBL/GenBank/DDBJ whole genome shotgun (WGS) entry which is preliminary data.</text>
</comment>
<accession>A0A9D1UNW8</accession>
<dbReference type="InterPro" id="IPR036188">
    <property type="entry name" value="FAD/NAD-bd_sf"/>
</dbReference>
<dbReference type="Pfam" id="PF07992">
    <property type="entry name" value="Pyr_redox_2"/>
    <property type="match status" value="1"/>
</dbReference>
<proteinExistence type="predicted"/>
<evidence type="ECO:0000256" key="2">
    <source>
        <dbReference type="ARBA" id="ARBA00023002"/>
    </source>
</evidence>
<dbReference type="PANTHER" id="PTHR48105">
    <property type="entry name" value="THIOREDOXIN REDUCTASE 1-RELATED-RELATED"/>
    <property type="match status" value="1"/>
</dbReference>
<dbReference type="Proteomes" id="UP000824192">
    <property type="component" value="Unassembled WGS sequence"/>
</dbReference>
<dbReference type="SUPFAM" id="SSF51905">
    <property type="entry name" value="FAD/NAD(P)-binding domain"/>
    <property type="match status" value="1"/>
</dbReference>
<evidence type="ECO:0000313" key="5">
    <source>
        <dbReference type="Proteomes" id="UP000824192"/>
    </source>
</evidence>
<dbReference type="Gene3D" id="3.50.50.60">
    <property type="entry name" value="FAD/NAD(P)-binding domain"/>
    <property type="match status" value="2"/>
</dbReference>